<keyword evidence="1" id="KW-1133">Transmembrane helix</keyword>
<feature type="transmembrane region" description="Helical" evidence="1">
    <location>
        <begin position="73"/>
        <end position="99"/>
    </location>
</feature>
<proteinExistence type="predicted"/>
<sequence>MFLFITLSLAPVLFYYLHDTIETLVEALPFSLTLSLEAEDEMPVLYPSALGLWAVVEPVRHQCVSRGVISMNFTFILAGVVLSAVPQVPILLFLTFWPLSTLSSGVAAVALIITGAQLAYLMWVVVISSRVAPSV</sequence>
<keyword evidence="4" id="KW-1185">Reference proteome</keyword>
<evidence type="ECO:0000256" key="2">
    <source>
        <dbReference type="SAM" id="SignalP"/>
    </source>
</evidence>
<dbReference type="Proteomes" id="UP000265618">
    <property type="component" value="Unassembled WGS sequence"/>
</dbReference>
<keyword evidence="2" id="KW-0732">Signal</keyword>
<keyword evidence="1" id="KW-0812">Transmembrane</keyword>
<accession>A0A9K3D376</accession>
<dbReference type="EMBL" id="BDIP01003028">
    <property type="protein sequence ID" value="GIQ87172.1"/>
    <property type="molecule type" value="Genomic_DNA"/>
</dbReference>
<organism evidence="3 4">
    <name type="scientific">Kipferlia bialata</name>
    <dbReference type="NCBI Taxonomy" id="797122"/>
    <lineage>
        <taxon>Eukaryota</taxon>
        <taxon>Metamonada</taxon>
        <taxon>Carpediemonas-like organisms</taxon>
        <taxon>Kipferlia</taxon>
    </lineage>
</organism>
<feature type="transmembrane region" description="Helical" evidence="1">
    <location>
        <begin position="105"/>
        <end position="127"/>
    </location>
</feature>
<keyword evidence="1" id="KW-0472">Membrane</keyword>
<protein>
    <submittedName>
        <fullName evidence="3">Uncharacterized protein</fullName>
    </submittedName>
</protein>
<reference evidence="3 4" key="1">
    <citation type="journal article" date="2018" name="PLoS ONE">
        <title>The draft genome of Kipferlia bialata reveals reductive genome evolution in fornicate parasites.</title>
        <authorList>
            <person name="Tanifuji G."/>
            <person name="Takabayashi S."/>
            <person name="Kume K."/>
            <person name="Takagi M."/>
            <person name="Nakayama T."/>
            <person name="Kamikawa R."/>
            <person name="Inagaki Y."/>
            <person name="Hashimoto T."/>
        </authorList>
    </citation>
    <scope>NUCLEOTIDE SEQUENCE [LARGE SCALE GENOMIC DNA]</scope>
    <source>
        <strain evidence="3">NY0173</strain>
    </source>
</reference>
<feature type="chain" id="PRO_5039912250" evidence="2">
    <location>
        <begin position="28"/>
        <end position="135"/>
    </location>
</feature>
<evidence type="ECO:0000256" key="1">
    <source>
        <dbReference type="SAM" id="Phobius"/>
    </source>
</evidence>
<dbReference type="AlphaFoldDB" id="A0A9K3D376"/>
<evidence type="ECO:0000313" key="3">
    <source>
        <dbReference type="EMBL" id="GIQ87172.1"/>
    </source>
</evidence>
<name>A0A9K3D376_9EUKA</name>
<gene>
    <name evidence="3" type="ORF">KIPB_009161</name>
</gene>
<comment type="caution">
    <text evidence="3">The sequence shown here is derived from an EMBL/GenBank/DDBJ whole genome shotgun (WGS) entry which is preliminary data.</text>
</comment>
<evidence type="ECO:0000313" key="4">
    <source>
        <dbReference type="Proteomes" id="UP000265618"/>
    </source>
</evidence>
<feature type="signal peptide" evidence="2">
    <location>
        <begin position="1"/>
        <end position="27"/>
    </location>
</feature>